<dbReference type="EMBL" id="ML122323">
    <property type="protein sequence ID" value="RPD53392.1"/>
    <property type="molecule type" value="Genomic_DNA"/>
</dbReference>
<sequence>MVNTHASAQRRIYNTAAVPPKSKLSCREQCLSGARETGTAVCVPCFLLNLQEAHGKAAHPDLLTSGNMPLTHPCVRAQARIVDLSRAQGSAYPMICSTLTRMVGRLSLGPKYRHTRRYWQTMVIDVRRHALCQEPENLRHVRHQYAWCGGGSDGRSVPGSRPRNGQ</sequence>
<reference evidence="1" key="1">
    <citation type="journal article" date="2018" name="Genome Biol. Evol.">
        <title>Genomics and development of Lentinus tigrinus, a white-rot wood-decaying mushroom with dimorphic fruiting bodies.</title>
        <authorList>
            <person name="Wu B."/>
            <person name="Xu Z."/>
            <person name="Knudson A."/>
            <person name="Carlson A."/>
            <person name="Chen N."/>
            <person name="Kovaka S."/>
            <person name="LaButti K."/>
            <person name="Lipzen A."/>
            <person name="Pennachio C."/>
            <person name="Riley R."/>
            <person name="Schakwitz W."/>
            <person name="Umezawa K."/>
            <person name="Ohm R.A."/>
            <person name="Grigoriev I.V."/>
            <person name="Nagy L.G."/>
            <person name="Gibbons J."/>
            <person name="Hibbett D."/>
        </authorList>
    </citation>
    <scope>NUCLEOTIDE SEQUENCE [LARGE SCALE GENOMIC DNA]</scope>
    <source>
        <strain evidence="1">ALCF2SS1-6</strain>
    </source>
</reference>
<accession>A0A5C2RP22</accession>
<evidence type="ECO:0000313" key="1">
    <source>
        <dbReference type="EMBL" id="RPD53392.1"/>
    </source>
</evidence>
<name>A0A5C2RP22_9APHY</name>
<keyword evidence="2" id="KW-1185">Reference proteome</keyword>
<proteinExistence type="predicted"/>
<dbReference type="AlphaFoldDB" id="A0A5C2RP22"/>
<organism evidence="1 2">
    <name type="scientific">Lentinus tigrinus ALCF2SS1-6</name>
    <dbReference type="NCBI Taxonomy" id="1328759"/>
    <lineage>
        <taxon>Eukaryota</taxon>
        <taxon>Fungi</taxon>
        <taxon>Dikarya</taxon>
        <taxon>Basidiomycota</taxon>
        <taxon>Agaricomycotina</taxon>
        <taxon>Agaricomycetes</taxon>
        <taxon>Polyporales</taxon>
        <taxon>Polyporaceae</taxon>
        <taxon>Lentinus</taxon>
    </lineage>
</organism>
<gene>
    <name evidence="1" type="ORF">L227DRAFT_581417</name>
</gene>
<protein>
    <submittedName>
        <fullName evidence="1">Uncharacterized protein</fullName>
    </submittedName>
</protein>
<dbReference type="Proteomes" id="UP000313359">
    <property type="component" value="Unassembled WGS sequence"/>
</dbReference>
<evidence type="ECO:0000313" key="2">
    <source>
        <dbReference type="Proteomes" id="UP000313359"/>
    </source>
</evidence>